<evidence type="ECO:0000313" key="2">
    <source>
        <dbReference type="EMBL" id="CAI6080616.1"/>
    </source>
</evidence>
<proteinExistence type="predicted"/>
<reference evidence="2" key="1">
    <citation type="submission" date="2023-01" db="EMBL/GenBank/DDBJ databases">
        <authorList>
            <person name="Piombo E."/>
        </authorList>
    </citation>
    <scope>NUCLEOTIDE SEQUENCE</scope>
</reference>
<comment type="caution">
    <text evidence="2">The sequence shown here is derived from an EMBL/GenBank/DDBJ whole genome shotgun (WGS) entry which is preliminary data.</text>
</comment>
<protein>
    <submittedName>
        <fullName evidence="2">Uncharacterized protein</fullName>
    </submittedName>
</protein>
<evidence type="ECO:0000256" key="1">
    <source>
        <dbReference type="SAM" id="MobiDB-lite"/>
    </source>
</evidence>
<sequence>MCAHAPPVSRPNVPIAVPPGAPHLTLPAVVVFNSAAARQLQCARPVVGQRFPSIAMVVLCPPSRDEMTSHARHMPYQASRHAKSVQVDRHRPHVALRRQPARPLTNGSPLGLVNGIRVPSPMDAGGQGQTSQKLNT</sequence>
<dbReference type="EMBL" id="CABFNP030000705">
    <property type="protein sequence ID" value="CAI6080616.1"/>
    <property type="molecule type" value="Genomic_DNA"/>
</dbReference>
<evidence type="ECO:0000313" key="3">
    <source>
        <dbReference type="Proteomes" id="UP001160390"/>
    </source>
</evidence>
<dbReference type="AlphaFoldDB" id="A0AA35PVD3"/>
<name>A0AA35PVD3_9HYPO</name>
<dbReference type="Proteomes" id="UP001160390">
    <property type="component" value="Unassembled WGS sequence"/>
</dbReference>
<feature type="region of interest" description="Disordered" evidence="1">
    <location>
        <begin position="95"/>
        <end position="136"/>
    </location>
</feature>
<accession>A0AA35PVD3</accession>
<keyword evidence="3" id="KW-1185">Reference proteome</keyword>
<gene>
    <name evidence="2" type="ORF">CCHLO57077_00003778</name>
</gene>
<organism evidence="2 3">
    <name type="scientific">Clonostachys chloroleuca</name>
    <dbReference type="NCBI Taxonomy" id="1926264"/>
    <lineage>
        <taxon>Eukaryota</taxon>
        <taxon>Fungi</taxon>
        <taxon>Dikarya</taxon>
        <taxon>Ascomycota</taxon>
        <taxon>Pezizomycotina</taxon>
        <taxon>Sordariomycetes</taxon>
        <taxon>Hypocreomycetidae</taxon>
        <taxon>Hypocreales</taxon>
        <taxon>Bionectriaceae</taxon>
        <taxon>Clonostachys</taxon>
    </lineage>
</organism>